<dbReference type="Proteomes" id="UP001595859">
    <property type="component" value="Unassembled WGS sequence"/>
</dbReference>
<dbReference type="RefSeq" id="WP_378056389.1">
    <property type="nucleotide sequence ID" value="NZ_JBHSIS010000006.1"/>
</dbReference>
<feature type="chain" id="PRO_5046163711" description="DUF239 domain-containing protein" evidence="1">
    <location>
        <begin position="28"/>
        <end position="367"/>
    </location>
</feature>
<reference evidence="3" key="1">
    <citation type="journal article" date="2019" name="Int. J. Syst. Evol. Microbiol.">
        <title>The Global Catalogue of Microorganisms (GCM) 10K type strain sequencing project: providing services to taxonomists for standard genome sequencing and annotation.</title>
        <authorList>
            <consortium name="The Broad Institute Genomics Platform"/>
            <consortium name="The Broad Institute Genome Sequencing Center for Infectious Disease"/>
            <person name="Wu L."/>
            <person name="Ma J."/>
        </authorList>
    </citation>
    <scope>NUCLEOTIDE SEQUENCE [LARGE SCALE GENOMIC DNA]</scope>
    <source>
        <strain evidence="3">ZS-22-S1</strain>
    </source>
</reference>
<keyword evidence="1" id="KW-0732">Signal</keyword>
<gene>
    <name evidence="2" type="ORF">ACFPCV_13105</name>
</gene>
<sequence>MRRLRRSAAIAVGVVAAIGLGGFPAAADPAVPEPGEVRIARFDESALKKAAQPFSALKATASVARERVRQHLDEAARNGRLVDESRMMVAELPDPHTPGEEITLVWDSPKPPTEVLYSTKAGSSGGGDHRAAIGVQMGGGDTTGMPTERAGQSRAGSGYSAVFEIDNMYLEDNGCSTGWFAPTYYASDYDHKIVSCYEVWGVNNTPIFTYNRWALWTPAEAYFPLIFVETEDMEVSARPWAGHESKIHQLADWAPRSGDTVGSCDSNRNFTMGGSWGGFTGSVTMPINVCEEYWLNVTAGPGSQNRMTIDFDGERGGQMYMDIAGKYDAVDQYVLPYWADRNYMQLEVCGPDFICENEAWAKADSGW</sequence>
<accession>A0ABV9S4J3</accession>
<organism evidence="2 3">
    <name type="scientific">Actinophytocola glycyrrhizae</name>
    <dbReference type="NCBI Taxonomy" id="2044873"/>
    <lineage>
        <taxon>Bacteria</taxon>
        <taxon>Bacillati</taxon>
        <taxon>Actinomycetota</taxon>
        <taxon>Actinomycetes</taxon>
        <taxon>Pseudonocardiales</taxon>
        <taxon>Pseudonocardiaceae</taxon>
    </lineage>
</organism>
<feature type="signal peptide" evidence="1">
    <location>
        <begin position="1"/>
        <end position="27"/>
    </location>
</feature>
<evidence type="ECO:0000256" key="1">
    <source>
        <dbReference type="SAM" id="SignalP"/>
    </source>
</evidence>
<evidence type="ECO:0008006" key="4">
    <source>
        <dbReference type="Google" id="ProtNLM"/>
    </source>
</evidence>
<name>A0ABV9S4J3_9PSEU</name>
<evidence type="ECO:0000313" key="3">
    <source>
        <dbReference type="Proteomes" id="UP001595859"/>
    </source>
</evidence>
<proteinExistence type="predicted"/>
<comment type="caution">
    <text evidence="2">The sequence shown here is derived from an EMBL/GenBank/DDBJ whole genome shotgun (WGS) entry which is preliminary data.</text>
</comment>
<dbReference type="EMBL" id="JBHSIS010000006">
    <property type="protein sequence ID" value="MFC4854446.1"/>
    <property type="molecule type" value="Genomic_DNA"/>
</dbReference>
<protein>
    <recommendedName>
        <fullName evidence="4">DUF239 domain-containing protein</fullName>
    </recommendedName>
</protein>
<evidence type="ECO:0000313" key="2">
    <source>
        <dbReference type="EMBL" id="MFC4854446.1"/>
    </source>
</evidence>
<keyword evidence="3" id="KW-1185">Reference proteome</keyword>